<comment type="cofactor">
    <cofactor evidence="1">
        <name>Zn(2+)</name>
        <dbReference type="ChEBI" id="CHEBI:29105"/>
    </cofactor>
</comment>
<accession>A0A366E7V3</accession>
<dbReference type="GO" id="GO:0046872">
    <property type="term" value="F:metal ion binding"/>
    <property type="evidence" value="ECO:0007669"/>
    <property type="project" value="UniProtKB-KW"/>
</dbReference>
<sequence length="353" mass="38566">MKTDRIQFAGDVPGIQVEMRVLRFAGTDATAPTAYLQSSLHGAELPGQAALHFLIPMLQKAADEGRIKGNITLVPQANPVASNQWQSHQHLGRFDFFSGVNFNRNFPLLENFDTSALPEPDAPVSLDKRIKAMLVRLALKHEIVLDLHCDDESENYLYVHENYAEDLRDLATALRSTAILAGDSTVSAAFEEACVNPLLHMKASERDMRRRAVTTVEFRGLNDVNPATGLADAQGLYRFLVHRGVVDDASSQLGEPFSGPIAPFSRVEMIRAPQGGMVLYHVALGDIVKKGDLLATIVPVPGEPESDIQLCAPQAGRVLTHRSLRYLRRGDDVMKLIGDEPSAQAKPAGSLEA</sequence>
<dbReference type="InterPro" id="IPR053138">
    <property type="entry name" value="N-alpha-Ac-DABA_deacetylase"/>
</dbReference>
<dbReference type="InterPro" id="IPR055438">
    <property type="entry name" value="AstE_AspA_cat"/>
</dbReference>
<dbReference type="RefSeq" id="WP_113943494.1">
    <property type="nucleotide sequence ID" value="NZ_JBHEEG010000002.1"/>
</dbReference>
<evidence type="ECO:0000313" key="7">
    <source>
        <dbReference type="Proteomes" id="UP000252893"/>
    </source>
</evidence>
<dbReference type="Gene3D" id="2.40.50.100">
    <property type="match status" value="1"/>
</dbReference>
<gene>
    <name evidence="6" type="ORF">DFR47_102270</name>
</gene>
<evidence type="ECO:0000259" key="5">
    <source>
        <dbReference type="Pfam" id="PF24827"/>
    </source>
</evidence>
<keyword evidence="2" id="KW-0479">Metal-binding</keyword>
<dbReference type="PANTHER" id="PTHR37326">
    <property type="entry name" value="BLL3975 PROTEIN"/>
    <property type="match status" value="1"/>
</dbReference>
<feature type="domain" description="Succinylglutamate desuccinylase/Aspartoacylase catalytic" evidence="5">
    <location>
        <begin position="31"/>
        <end position="178"/>
    </location>
</feature>
<organism evidence="6 7">
    <name type="scientific">Pseudochrobactrum asaccharolyticum</name>
    <dbReference type="NCBI Taxonomy" id="354351"/>
    <lineage>
        <taxon>Bacteria</taxon>
        <taxon>Pseudomonadati</taxon>
        <taxon>Pseudomonadota</taxon>
        <taxon>Alphaproteobacteria</taxon>
        <taxon>Hyphomicrobiales</taxon>
        <taxon>Brucellaceae</taxon>
        <taxon>Pseudochrobactrum</taxon>
    </lineage>
</organism>
<reference evidence="6 7" key="1">
    <citation type="submission" date="2018-06" db="EMBL/GenBank/DDBJ databases">
        <title>Genomic Encyclopedia of Type Strains, Phase IV (KMG-IV): sequencing the most valuable type-strain genomes for metagenomic binning, comparative biology and taxonomic classification.</title>
        <authorList>
            <person name="Goeker M."/>
        </authorList>
    </citation>
    <scope>NUCLEOTIDE SEQUENCE [LARGE SCALE GENOMIC DNA]</scope>
    <source>
        <strain evidence="6 7">DSM 25619</strain>
    </source>
</reference>
<evidence type="ECO:0000256" key="2">
    <source>
        <dbReference type="ARBA" id="ARBA00022723"/>
    </source>
</evidence>
<dbReference type="OrthoDB" id="9782876at2"/>
<evidence type="ECO:0000256" key="1">
    <source>
        <dbReference type="ARBA" id="ARBA00001947"/>
    </source>
</evidence>
<evidence type="ECO:0000256" key="3">
    <source>
        <dbReference type="ARBA" id="ARBA00022801"/>
    </source>
</evidence>
<name>A0A366E7V3_9HYPH</name>
<dbReference type="Pfam" id="PF24827">
    <property type="entry name" value="AstE_AspA_cat"/>
    <property type="match status" value="1"/>
</dbReference>
<evidence type="ECO:0000313" key="6">
    <source>
        <dbReference type="EMBL" id="RBO97488.1"/>
    </source>
</evidence>
<dbReference type="Proteomes" id="UP000252893">
    <property type="component" value="Unassembled WGS sequence"/>
</dbReference>
<dbReference type="SUPFAM" id="SSF53187">
    <property type="entry name" value="Zn-dependent exopeptidases"/>
    <property type="match status" value="1"/>
</dbReference>
<dbReference type="EMBL" id="QNRH01000002">
    <property type="protein sequence ID" value="RBO97488.1"/>
    <property type="molecule type" value="Genomic_DNA"/>
</dbReference>
<dbReference type="Gene3D" id="3.40.630.10">
    <property type="entry name" value="Zn peptidases"/>
    <property type="match status" value="2"/>
</dbReference>
<dbReference type="AlphaFoldDB" id="A0A366E7V3"/>
<keyword evidence="7" id="KW-1185">Reference proteome</keyword>
<evidence type="ECO:0000256" key="4">
    <source>
        <dbReference type="ARBA" id="ARBA00022833"/>
    </source>
</evidence>
<keyword evidence="3" id="KW-0378">Hydrolase</keyword>
<comment type="caution">
    <text evidence="6">The sequence shown here is derived from an EMBL/GenBank/DDBJ whole genome shotgun (WGS) entry which is preliminary data.</text>
</comment>
<keyword evidence="4" id="KW-0862">Zinc</keyword>
<dbReference type="GO" id="GO:0016788">
    <property type="term" value="F:hydrolase activity, acting on ester bonds"/>
    <property type="evidence" value="ECO:0007669"/>
    <property type="project" value="InterPro"/>
</dbReference>
<dbReference type="PANTHER" id="PTHR37326:SF1">
    <property type="entry name" value="BLL3975 PROTEIN"/>
    <property type="match status" value="1"/>
</dbReference>
<proteinExistence type="predicted"/>
<protein>
    <recommendedName>
        <fullName evidence="5">Succinylglutamate desuccinylase/Aspartoacylase catalytic domain-containing protein</fullName>
    </recommendedName>
</protein>